<dbReference type="Proteomes" id="UP001164743">
    <property type="component" value="Chromosome 16A"/>
</dbReference>
<reference evidence="2" key="1">
    <citation type="submission" date="2022-10" db="EMBL/GenBank/DDBJ databases">
        <title>Puccinia triticina Genome sequencing and assembly.</title>
        <authorList>
            <person name="Li C."/>
        </authorList>
    </citation>
    <scope>NUCLEOTIDE SEQUENCE</scope>
    <source>
        <strain evidence="2">Pt15</strain>
    </source>
</reference>
<evidence type="ECO:0000313" key="2">
    <source>
        <dbReference type="EMBL" id="WAQ92232.1"/>
    </source>
</evidence>
<proteinExistence type="predicted"/>
<dbReference type="EMBL" id="CP110436">
    <property type="protein sequence ID" value="WAQ92232.1"/>
    <property type="molecule type" value="Genomic_DNA"/>
</dbReference>
<dbReference type="RefSeq" id="XP_053027787.1">
    <property type="nucleotide sequence ID" value="XM_053163798.1"/>
</dbReference>
<organism evidence="2 3">
    <name type="scientific">Puccinia triticina</name>
    <dbReference type="NCBI Taxonomy" id="208348"/>
    <lineage>
        <taxon>Eukaryota</taxon>
        <taxon>Fungi</taxon>
        <taxon>Dikarya</taxon>
        <taxon>Basidiomycota</taxon>
        <taxon>Pucciniomycotina</taxon>
        <taxon>Pucciniomycetes</taxon>
        <taxon>Pucciniales</taxon>
        <taxon>Pucciniaceae</taxon>
        <taxon>Puccinia</taxon>
    </lineage>
</organism>
<keyword evidence="3" id="KW-1185">Reference proteome</keyword>
<dbReference type="GeneID" id="77804693"/>
<accession>A0ABY7DBB1</accession>
<protein>
    <submittedName>
        <fullName evidence="2">Uncharacterized protein</fullName>
    </submittedName>
</protein>
<evidence type="ECO:0000313" key="3">
    <source>
        <dbReference type="Proteomes" id="UP001164743"/>
    </source>
</evidence>
<sequence length="121" mass="13072">MPTTPPETPSLPLLATQATPTSSTTTSTLLSSPTCQAGCSQATSLLALIHHRLLNLADLLKARLHRPLLPVPRLSPPQTHCLAPRLLLHPLIPPPMAKQSRRCHIPLPLQIPTPRHPLLTA</sequence>
<feature type="compositionally biased region" description="Low complexity" evidence="1">
    <location>
        <begin position="10"/>
        <end position="27"/>
    </location>
</feature>
<evidence type="ECO:0000256" key="1">
    <source>
        <dbReference type="SAM" id="MobiDB-lite"/>
    </source>
</evidence>
<name>A0ABY7DBB1_9BASI</name>
<feature type="region of interest" description="Disordered" evidence="1">
    <location>
        <begin position="1"/>
        <end position="27"/>
    </location>
</feature>
<gene>
    <name evidence="2" type="ORF">PtA15_16A138</name>
</gene>